<name>A0A543DR14_9PSEU</name>
<dbReference type="Pfam" id="PF07690">
    <property type="entry name" value="MFS_1"/>
    <property type="match status" value="1"/>
</dbReference>
<feature type="transmembrane region" description="Helical" evidence="8">
    <location>
        <begin position="360"/>
        <end position="385"/>
    </location>
</feature>
<keyword evidence="5 8" id="KW-1133">Transmembrane helix</keyword>
<feature type="transmembrane region" description="Helical" evidence="8">
    <location>
        <begin position="82"/>
        <end position="101"/>
    </location>
</feature>
<feature type="transmembrane region" description="Helical" evidence="8">
    <location>
        <begin position="475"/>
        <end position="499"/>
    </location>
</feature>
<comment type="subcellular location">
    <subcellularLocation>
        <location evidence="1">Cell membrane</location>
        <topology evidence="1">Multi-pass membrane protein</topology>
    </subcellularLocation>
</comment>
<feature type="transmembrane region" description="Helical" evidence="8">
    <location>
        <begin position="406"/>
        <end position="423"/>
    </location>
</feature>
<dbReference type="InterPro" id="IPR036259">
    <property type="entry name" value="MFS_trans_sf"/>
</dbReference>
<dbReference type="SUPFAM" id="SSF103473">
    <property type="entry name" value="MFS general substrate transporter"/>
    <property type="match status" value="1"/>
</dbReference>
<dbReference type="PANTHER" id="PTHR42718:SF47">
    <property type="entry name" value="METHYL VIOLOGEN RESISTANCE PROTEIN SMVA"/>
    <property type="match status" value="1"/>
</dbReference>
<feature type="region of interest" description="Disordered" evidence="7">
    <location>
        <begin position="501"/>
        <end position="520"/>
    </location>
</feature>
<accession>A0A543DR14</accession>
<feature type="transmembrane region" description="Helical" evidence="8">
    <location>
        <begin position="334"/>
        <end position="354"/>
    </location>
</feature>
<feature type="transmembrane region" description="Helical" evidence="8">
    <location>
        <begin position="140"/>
        <end position="160"/>
    </location>
</feature>
<evidence type="ECO:0000256" key="5">
    <source>
        <dbReference type="ARBA" id="ARBA00022989"/>
    </source>
</evidence>
<feature type="transmembrane region" description="Helical" evidence="8">
    <location>
        <begin position="166"/>
        <end position="190"/>
    </location>
</feature>
<dbReference type="CDD" id="cd17321">
    <property type="entry name" value="MFS_MMR_MDR_like"/>
    <property type="match status" value="1"/>
</dbReference>
<dbReference type="InterPro" id="IPR020846">
    <property type="entry name" value="MFS_dom"/>
</dbReference>
<keyword evidence="3" id="KW-1003">Cell membrane</keyword>
<feature type="transmembrane region" description="Helical" evidence="8">
    <location>
        <begin position="52"/>
        <end position="70"/>
    </location>
</feature>
<proteinExistence type="predicted"/>
<evidence type="ECO:0000259" key="9">
    <source>
        <dbReference type="PROSITE" id="PS50850"/>
    </source>
</evidence>
<evidence type="ECO:0000256" key="2">
    <source>
        <dbReference type="ARBA" id="ARBA00022448"/>
    </source>
</evidence>
<sequence>MDVTAGTRAGRREWLALGVLALPTAVLSMDLTALHLAAPSISADLAPSAAQLLWILDVYGFVMAGFLLVMGSVGDRVGRRRLLLIGAAAFVVASVLASLATTAEALIAARALLGLAGATLMPSTLALLADTFTVPAQRAFAIAFWMVAFTAGEAMGPVVGGVLLEFFWWGSVFLVAVPVMVLLLILGPFLLPESSRDLSGRFDLGGAVLLLVGLLSFVHGIKQVATDGVAWSAAAWVAAGPALGIVFVRRQLRSRDPLMDLRLFGRFAFSAGLGAQMLAVAAVAGTQLLVMQYLQATLGLTPLHAGLWTVPSVLLGIGATLLAPVLARRVRPAAVVAVGLGTAAIGAAVVTVTAPAMSLAWTVVGFTVLYVGVTPTLALTTDLIVGAAPPERAGTASGVAESGAELGLALGIALIGTAAMARYRTLVVRDAPAEVAGPVVEDAGRTVGGGLAAAEGLPVDAGVAMLETVRSSFAGAVQLAAALSAMVLVVGAGLAVGLLRGERRGTPSTPDSPEPADELR</sequence>
<evidence type="ECO:0000256" key="4">
    <source>
        <dbReference type="ARBA" id="ARBA00022692"/>
    </source>
</evidence>
<feature type="transmembrane region" description="Helical" evidence="8">
    <location>
        <begin position="107"/>
        <end position="128"/>
    </location>
</feature>
<dbReference type="AlphaFoldDB" id="A0A543DR14"/>
<keyword evidence="4 8" id="KW-0812">Transmembrane</keyword>
<keyword evidence="2" id="KW-0813">Transport</keyword>
<dbReference type="PROSITE" id="PS50850">
    <property type="entry name" value="MFS"/>
    <property type="match status" value="1"/>
</dbReference>
<reference evidence="10 11" key="1">
    <citation type="submission" date="2019-06" db="EMBL/GenBank/DDBJ databases">
        <title>Sequencing the genomes of 1000 actinobacteria strains.</title>
        <authorList>
            <person name="Klenk H.-P."/>
        </authorList>
    </citation>
    <scope>NUCLEOTIDE SEQUENCE [LARGE SCALE GENOMIC DNA]</scope>
    <source>
        <strain evidence="10 11">DSM 45301</strain>
    </source>
</reference>
<gene>
    <name evidence="10" type="ORF">FB558_4337</name>
</gene>
<dbReference type="GO" id="GO:0022857">
    <property type="term" value="F:transmembrane transporter activity"/>
    <property type="evidence" value="ECO:0007669"/>
    <property type="project" value="InterPro"/>
</dbReference>
<feature type="transmembrane region" description="Helical" evidence="8">
    <location>
        <begin position="269"/>
        <end position="294"/>
    </location>
</feature>
<dbReference type="InterPro" id="IPR011701">
    <property type="entry name" value="MFS"/>
</dbReference>
<evidence type="ECO:0000256" key="1">
    <source>
        <dbReference type="ARBA" id="ARBA00004651"/>
    </source>
</evidence>
<evidence type="ECO:0000256" key="3">
    <source>
        <dbReference type="ARBA" id="ARBA00022475"/>
    </source>
</evidence>
<feature type="domain" description="Major facilitator superfamily (MFS) profile" evidence="9">
    <location>
        <begin position="16"/>
        <end position="503"/>
    </location>
</feature>
<dbReference type="EMBL" id="VFPA01000002">
    <property type="protein sequence ID" value="TQM11767.1"/>
    <property type="molecule type" value="Genomic_DNA"/>
</dbReference>
<protein>
    <submittedName>
        <fullName evidence="10">DHA2 family multidrug resistance protein-like MFS transporter</fullName>
    </submittedName>
</protein>
<dbReference type="Gene3D" id="1.20.1250.20">
    <property type="entry name" value="MFS general substrate transporter like domains"/>
    <property type="match status" value="1"/>
</dbReference>
<evidence type="ECO:0000313" key="11">
    <source>
        <dbReference type="Proteomes" id="UP000315677"/>
    </source>
</evidence>
<evidence type="ECO:0000256" key="8">
    <source>
        <dbReference type="SAM" id="Phobius"/>
    </source>
</evidence>
<evidence type="ECO:0000256" key="7">
    <source>
        <dbReference type="SAM" id="MobiDB-lite"/>
    </source>
</evidence>
<dbReference type="Proteomes" id="UP000315677">
    <property type="component" value="Unassembled WGS sequence"/>
</dbReference>
<feature type="transmembrane region" description="Helical" evidence="8">
    <location>
        <begin position="228"/>
        <end position="248"/>
    </location>
</feature>
<feature type="transmembrane region" description="Helical" evidence="8">
    <location>
        <begin position="306"/>
        <end position="327"/>
    </location>
</feature>
<keyword evidence="6 8" id="KW-0472">Membrane</keyword>
<organism evidence="10 11">
    <name type="scientific">Pseudonocardia kunmingensis</name>
    <dbReference type="NCBI Taxonomy" id="630975"/>
    <lineage>
        <taxon>Bacteria</taxon>
        <taxon>Bacillati</taxon>
        <taxon>Actinomycetota</taxon>
        <taxon>Actinomycetes</taxon>
        <taxon>Pseudonocardiales</taxon>
        <taxon>Pseudonocardiaceae</taxon>
        <taxon>Pseudonocardia</taxon>
    </lineage>
</organism>
<keyword evidence="11" id="KW-1185">Reference proteome</keyword>
<comment type="caution">
    <text evidence="10">The sequence shown here is derived from an EMBL/GenBank/DDBJ whole genome shotgun (WGS) entry which is preliminary data.</text>
</comment>
<dbReference type="Gene3D" id="1.20.1720.10">
    <property type="entry name" value="Multidrug resistance protein D"/>
    <property type="match status" value="1"/>
</dbReference>
<evidence type="ECO:0000256" key="6">
    <source>
        <dbReference type="ARBA" id="ARBA00023136"/>
    </source>
</evidence>
<dbReference type="GO" id="GO:0005886">
    <property type="term" value="C:plasma membrane"/>
    <property type="evidence" value="ECO:0007669"/>
    <property type="project" value="UniProtKB-SubCell"/>
</dbReference>
<evidence type="ECO:0000313" key="10">
    <source>
        <dbReference type="EMBL" id="TQM11767.1"/>
    </source>
</evidence>
<dbReference type="PANTHER" id="PTHR42718">
    <property type="entry name" value="MAJOR FACILITATOR SUPERFAMILY MULTIDRUG TRANSPORTER MFSC"/>
    <property type="match status" value="1"/>
</dbReference>
<feature type="transmembrane region" description="Helical" evidence="8">
    <location>
        <begin position="202"/>
        <end position="222"/>
    </location>
</feature>